<name>A0A2T9YPL0_9FUNG</name>
<dbReference type="EMBL" id="MBFR01000097">
    <property type="protein sequence ID" value="PVU94256.1"/>
    <property type="molecule type" value="Genomic_DNA"/>
</dbReference>
<evidence type="ECO:0000313" key="3">
    <source>
        <dbReference type="Proteomes" id="UP000245383"/>
    </source>
</evidence>
<keyword evidence="3" id="KW-1185">Reference proteome</keyword>
<reference evidence="2 3" key="1">
    <citation type="journal article" date="2018" name="MBio">
        <title>Comparative Genomics Reveals the Core Gene Toolbox for the Fungus-Insect Symbiosis.</title>
        <authorList>
            <person name="Wang Y."/>
            <person name="Stata M."/>
            <person name="Wang W."/>
            <person name="Stajich J.E."/>
            <person name="White M.M."/>
            <person name="Moncalvo J.M."/>
        </authorList>
    </citation>
    <scope>NUCLEOTIDE SEQUENCE [LARGE SCALE GENOMIC DNA]</scope>
    <source>
        <strain evidence="2 3">SWE-8-4</strain>
    </source>
</reference>
<dbReference type="AlphaFoldDB" id="A0A2T9YPL0"/>
<evidence type="ECO:0000313" key="2">
    <source>
        <dbReference type="EMBL" id="PVU94256.1"/>
    </source>
</evidence>
<proteinExistence type="predicted"/>
<accession>A0A2T9YPL0</accession>
<dbReference type="Proteomes" id="UP000245383">
    <property type="component" value="Unassembled WGS sequence"/>
</dbReference>
<protein>
    <submittedName>
        <fullName evidence="2">Uncharacterized protein</fullName>
    </submittedName>
</protein>
<comment type="caution">
    <text evidence="2">The sequence shown here is derived from an EMBL/GenBank/DDBJ whole genome shotgun (WGS) entry which is preliminary data.</text>
</comment>
<organism evidence="2 3">
    <name type="scientific">Smittium simulii</name>
    <dbReference type="NCBI Taxonomy" id="133385"/>
    <lineage>
        <taxon>Eukaryota</taxon>
        <taxon>Fungi</taxon>
        <taxon>Fungi incertae sedis</taxon>
        <taxon>Zoopagomycota</taxon>
        <taxon>Kickxellomycotina</taxon>
        <taxon>Harpellomycetes</taxon>
        <taxon>Harpellales</taxon>
        <taxon>Legeriomycetaceae</taxon>
        <taxon>Smittium</taxon>
    </lineage>
</organism>
<evidence type="ECO:0000256" key="1">
    <source>
        <dbReference type="SAM" id="MobiDB-lite"/>
    </source>
</evidence>
<gene>
    <name evidence="2" type="ORF">BB561_002685</name>
</gene>
<feature type="region of interest" description="Disordered" evidence="1">
    <location>
        <begin position="209"/>
        <end position="235"/>
    </location>
</feature>
<sequence>MWKISSNGQTRQELSLTDLNIKMAVERTRAFGKCFDLKTWIADPIKCPYKNQYRKKNDKSQISKCIAGIEVGPSCNWMGLGLVYPELKTHIHLCLKYEMEHTGLYDVMQKECPFCRNISPETIENTLLECSRFQELRTDILVQYINIYRARVATKPPLSPASILMRLVAKMYFKQLSGHQRNRLTSQLLVVGVTSAIISVGSCSFLPKPKTSRDPEESNDNSFSLLISKVSSEKA</sequence>
<dbReference type="OrthoDB" id="5588518at2759"/>